<comment type="caution">
    <text evidence="1">The sequence shown here is derived from an EMBL/GenBank/DDBJ whole genome shotgun (WGS) entry which is preliminary data.</text>
</comment>
<dbReference type="AlphaFoldDB" id="A0AAD4C241"/>
<accession>A0AAD4C241</accession>
<reference evidence="1" key="2">
    <citation type="journal article" date="2020" name="Nat. Commun.">
        <title>Large-scale genome sequencing of mycorrhizal fungi provides insights into the early evolution of symbiotic traits.</title>
        <authorList>
            <person name="Miyauchi S."/>
            <person name="Kiss E."/>
            <person name="Kuo A."/>
            <person name="Drula E."/>
            <person name="Kohler A."/>
            <person name="Sanchez-Garcia M."/>
            <person name="Morin E."/>
            <person name="Andreopoulos B."/>
            <person name="Barry K.W."/>
            <person name="Bonito G."/>
            <person name="Buee M."/>
            <person name="Carver A."/>
            <person name="Chen C."/>
            <person name="Cichocki N."/>
            <person name="Clum A."/>
            <person name="Culley D."/>
            <person name="Crous P.W."/>
            <person name="Fauchery L."/>
            <person name="Girlanda M."/>
            <person name="Hayes R.D."/>
            <person name="Keri Z."/>
            <person name="LaButti K."/>
            <person name="Lipzen A."/>
            <person name="Lombard V."/>
            <person name="Magnuson J."/>
            <person name="Maillard F."/>
            <person name="Murat C."/>
            <person name="Nolan M."/>
            <person name="Ohm R.A."/>
            <person name="Pangilinan J."/>
            <person name="Pereira M.F."/>
            <person name="Perotto S."/>
            <person name="Peter M."/>
            <person name="Pfister S."/>
            <person name="Riley R."/>
            <person name="Sitrit Y."/>
            <person name="Stielow J.B."/>
            <person name="Szollosi G."/>
            <person name="Zifcakova L."/>
            <person name="Stursova M."/>
            <person name="Spatafora J.W."/>
            <person name="Tedersoo L."/>
            <person name="Vaario L.M."/>
            <person name="Yamada A."/>
            <person name="Yan M."/>
            <person name="Wang P."/>
            <person name="Xu J."/>
            <person name="Bruns T."/>
            <person name="Baldrian P."/>
            <person name="Vilgalys R."/>
            <person name="Dunand C."/>
            <person name="Henrissat B."/>
            <person name="Grigoriev I.V."/>
            <person name="Hibbett D."/>
            <person name="Nagy L.G."/>
            <person name="Martin F.M."/>
        </authorList>
    </citation>
    <scope>NUCLEOTIDE SEQUENCE</scope>
    <source>
        <strain evidence="1">BED1</strain>
    </source>
</reference>
<protein>
    <submittedName>
        <fullName evidence="1">Uncharacterized protein</fullName>
    </submittedName>
</protein>
<proteinExistence type="predicted"/>
<name>A0AAD4C241_BOLED</name>
<keyword evidence="2" id="KW-1185">Reference proteome</keyword>
<reference evidence="1" key="1">
    <citation type="submission" date="2019-10" db="EMBL/GenBank/DDBJ databases">
        <authorList>
            <consortium name="DOE Joint Genome Institute"/>
            <person name="Kuo A."/>
            <person name="Miyauchi S."/>
            <person name="Kiss E."/>
            <person name="Drula E."/>
            <person name="Kohler A."/>
            <person name="Sanchez-Garcia M."/>
            <person name="Andreopoulos B."/>
            <person name="Barry K.W."/>
            <person name="Bonito G."/>
            <person name="Buee M."/>
            <person name="Carver A."/>
            <person name="Chen C."/>
            <person name="Cichocki N."/>
            <person name="Clum A."/>
            <person name="Culley D."/>
            <person name="Crous P.W."/>
            <person name="Fauchery L."/>
            <person name="Girlanda M."/>
            <person name="Hayes R."/>
            <person name="Keri Z."/>
            <person name="LaButti K."/>
            <person name="Lipzen A."/>
            <person name="Lombard V."/>
            <person name="Magnuson J."/>
            <person name="Maillard F."/>
            <person name="Morin E."/>
            <person name="Murat C."/>
            <person name="Nolan M."/>
            <person name="Ohm R."/>
            <person name="Pangilinan J."/>
            <person name="Pereira M."/>
            <person name="Perotto S."/>
            <person name="Peter M."/>
            <person name="Riley R."/>
            <person name="Sitrit Y."/>
            <person name="Stielow B."/>
            <person name="Szollosi G."/>
            <person name="Zifcakova L."/>
            <person name="Stursova M."/>
            <person name="Spatafora J.W."/>
            <person name="Tedersoo L."/>
            <person name="Vaario L.-M."/>
            <person name="Yamada A."/>
            <person name="Yan M."/>
            <person name="Wang P."/>
            <person name="Xu J."/>
            <person name="Bruns T."/>
            <person name="Baldrian P."/>
            <person name="Vilgalys R."/>
            <person name="Henrissat B."/>
            <person name="Grigoriev I.V."/>
            <person name="Hibbett D."/>
            <person name="Nagy L.G."/>
            <person name="Martin F.M."/>
        </authorList>
    </citation>
    <scope>NUCLEOTIDE SEQUENCE</scope>
    <source>
        <strain evidence="1">BED1</strain>
    </source>
</reference>
<gene>
    <name evidence="1" type="ORF">L210DRAFT_936931</name>
</gene>
<sequence length="59" mass="6512">MKLVLLLPFPSATSYLGRDFQQPSGEPATIKWITVGGRTSAYVAQVQKPYSPEPQQVSF</sequence>
<evidence type="ECO:0000313" key="2">
    <source>
        <dbReference type="Proteomes" id="UP001194468"/>
    </source>
</evidence>
<dbReference type="Proteomes" id="UP001194468">
    <property type="component" value="Unassembled WGS sequence"/>
</dbReference>
<evidence type="ECO:0000313" key="1">
    <source>
        <dbReference type="EMBL" id="KAF8446291.1"/>
    </source>
</evidence>
<organism evidence="1 2">
    <name type="scientific">Boletus edulis BED1</name>
    <dbReference type="NCBI Taxonomy" id="1328754"/>
    <lineage>
        <taxon>Eukaryota</taxon>
        <taxon>Fungi</taxon>
        <taxon>Dikarya</taxon>
        <taxon>Basidiomycota</taxon>
        <taxon>Agaricomycotina</taxon>
        <taxon>Agaricomycetes</taxon>
        <taxon>Agaricomycetidae</taxon>
        <taxon>Boletales</taxon>
        <taxon>Boletineae</taxon>
        <taxon>Boletaceae</taxon>
        <taxon>Boletoideae</taxon>
        <taxon>Boletus</taxon>
    </lineage>
</organism>
<dbReference type="EMBL" id="WHUW01000005">
    <property type="protein sequence ID" value="KAF8446291.1"/>
    <property type="molecule type" value="Genomic_DNA"/>
</dbReference>